<protein>
    <submittedName>
        <fullName evidence="3">EsV-1-117</fullName>
    </submittedName>
</protein>
<evidence type="ECO:0000313" key="3">
    <source>
        <dbReference type="EMBL" id="AAK14535.1"/>
    </source>
</evidence>
<evidence type="ECO:0000259" key="2">
    <source>
        <dbReference type="PROSITE" id="PS51750"/>
    </source>
</evidence>
<evidence type="ECO:0000313" key="4">
    <source>
        <dbReference type="Proteomes" id="UP000000864"/>
    </source>
</evidence>
<feature type="domain" description="Bro-N" evidence="2">
    <location>
        <begin position="1"/>
        <end position="106"/>
    </location>
</feature>
<dbReference type="SMART" id="SM00497">
    <property type="entry name" value="IENR1"/>
    <property type="match status" value="3"/>
</dbReference>
<proteinExistence type="predicted"/>
<name>Q8QNG2_ESV1K</name>
<dbReference type="InterPro" id="IPR018306">
    <property type="entry name" value="Phage_T5_Orf172_DNA-bd"/>
</dbReference>
<keyword evidence="4" id="KW-1185">Reference proteome</keyword>
<keyword evidence="1" id="KW-0175">Coiled coil</keyword>
<dbReference type="SMART" id="SM01040">
    <property type="entry name" value="Bro-N"/>
    <property type="match status" value="1"/>
</dbReference>
<organism evidence="3 4">
    <name type="scientific">Ectocarpus siliculosus virus 1 (isolate New Zealand/Kaikoura/1988)</name>
    <name type="common">EsV-1</name>
    <dbReference type="NCBI Taxonomy" id="654926"/>
    <lineage>
        <taxon>Viruses</taxon>
        <taxon>Varidnaviria</taxon>
        <taxon>Bamfordvirae</taxon>
        <taxon>Nucleocytoviricota</taxon>
        <taxon>Megaviricetes</taxon>
        <taxon>Algavirales</taxon>
        <taxon>Phycodnaviridae</taxon>
        <taxon>Phaeovirus</taxon>
        <taxon>Phaeovirus unasiliculosus</taxon>
        <taxon>Ectocarpus siliculosus virus 1</taxon>
    </lineage>
</organism>
<evidence type="ECO:0000256" key="1">
    <source>
        <dbReference type="SAM" id="Coils"/>
    </source>
</evidence>
<dbReference type="PROSITE" id="PS51750">
    <property type="entry name" value="BRO_N"/>
    <property type="match status" value="1"/>
</dbReference>
<dbReference type="Pfam" id="PF10544">
    <property type="entry name" value="T5orf172"/>
    <property type="match status" value="1"/>
</dbReference>
<reference evidence="3 4" key="3">
    <citation type="journal article" date="2000" name="Virology">
        <title>Characterization and immunolocalization of major structural proteins in the brown algal virus EsV-1.</title>
        <authorList>
            <person name="Delaroque N."/>
            <person name="Wolf S."/>
            <person name="Muller D.G."/>
            <person name="Knippers R."/>
        </authorList>
    </citation>
    <scope>NUCLEOTIDE SEQUENCE [LARGE SCALE GENOMIC DNA]</scope>
    <source>
        <strain evidence="4">Isolate New Zealand/Kaikoura/1988</strain>
    </source>
</reference>
<organismHost>
    <name type="scientific">Ectocarpus siliculosus</name>
    <name type="common">Brown alga</name>
    <name type="synonym">Conferva siliculosa</name>
    <dbReference type="NCBI Taxonomy" id="2880"/>
</organismHost>
<feature type="coiled-coil region" evidence="1">
    <location>
        <begin position="118"/>
        <end position="145"/>
    </location>
</feature>
<dbReference type="Pfam" id="PF02498">
    <property type="entry name" value="Bro-N"/>
    <property type="match status" value="1"/>
</dbReference>
<gene>
    <name evidence="3" type="primary">ORF 117</name>
</gene>
<dbReference type="InterPro" id="IPR003647">
    <property type="entry name" value="Intron_nuc_1_rpt"/>
</dbReference>
<dbReference type="KEGG" id="vg:920748"/>
<dbReference type="Proteomes" id="UP000000864">
    <property type="component" value="Segment"/>
</dbReference>
<dbReference type="InterPro" id="IPR003497">
    <property type="entry name" value="BRO_N_domain"/>
</dbReference>
<dbReference type="PANTHER" id="PTHR36180">
    <property type="entry name" value="DNA-BINDING PROTEIN-RELATED-RELATED"/>
    <property type="match status" value="1"/>
</dbReference>
<reference evidence="3 4" key="4">
    <citation type="journal article" date="2000" name="Virology">
        <title>The brown algal virus EsV-1 particle contains a putative hybrid histidine kinase.</title>
        <authorList>
            <person name="Delaroque N."/>
            <person name="Wolf S."/>
            <person name="Muller D.G."/>
            <person name="Knippers R."/>
        </authorList>
    </citation>
    <scope>NUCLEOTIDE SEQUENCE [LARGE SCALE GENOMIC DNA]</scope>
    <source>
        <strain evidence="4">Isolate New Zealand/Kaikoura/1988</strain>
    </source>
</reference>
<sequence>MDILQTFVFNNTRHKVVILRDENDDPLFKASDIGKILSIKNIHTSMIDLHDDDKAIRTASTPGGEQKTVFVTEKGVYKLIMRSRKPVAKPFQDWVFEVLKTIRKRGKYVLEEEIAGLKRKHAEELADADADAKSLARKYIDAEDERMHKTLVQGFDNKTCIYFGKIQTMEDNSVLVKIGSTKNIRARTTGLVNEFGSMAIFRIFECDRYEEFEKSLHKHNDIKRYRFKKPINGKRSMEVFNMTKEELQRAVNIAGSNVCKYRFDQKGFRETLFEQPEVRVLMKTNGIAINGIAINDDIDNMDVQPENKRGRCTLTGDKIQAYSTDGKELVCTYETFRDAVRDLPGASEVGIKRACYDRIVRSGYRWARLPRSQPDETVQDIGNTVIDIPIRTGHVAGLNDDKTRVEKIYPSFKACAVANNFASSGAVQKRSSKGVKVGGHHIVSWSELSETIQDAWLENNTLPILPRNATSIRINRLDPVTKEVLRTYGTMNEVVRHFKIGRVALRTAINGDLVKFGFKWAYAD</sequence>
<dbReference type="EMBL" id="AF204951">
    <property type="protein sequence ID" value="AAK14535.1"/>
    <property type="molecule type" value="Genomic_DNA"/>
</dbReference>
<accession>Q8QNG2</accession>
<dbReference type="PANTHER" id="PTHR36180:SF2">
    <property type="entry name" value="BRO FAMILY PROTEIN"/>
    <property type="match status" value="1"/>
</dbReference>
<reference evidence="3 4" key="1">
    <citation type="journal article" date="1995" name="Virology">
        <title>Coat protein of the Ectocarpus siliculosus virus.</title>
        <authorList>
            <person name="Klein M."/>
            <person name="Lanka S.T."/>
            <person name="Knippers R."/>
            <person name="Muller D.G."/>
        </authorList>
    </citation>
    <scope>NUCLEOTIDE SEQUENCE [LARGE SCALE GENOMIC DNA]</scope>
    <source>
        <strain evidence="4">Isolate New Zealand/Kaikoura/1988</strain>
    </source>
</reference>
<reference evidence="3 4" key="2">
    <citation type="journal article" date="1998" name="Adv. Virus Res.">
        <title>Viruses in marine brown algae.</title>
        <authorList>
            <person name="Muller D.G."/>
            <person name="Kapp M."/>
            <person name="Knippers R."/>
        </authorList>
    </citation>
    <scope>NUCLEOTIDE SEQUENCE [LARGE SCALE GENOMIC DNA]</scope>
    <source>
        <strain evidence="4">Isolate New Zealand/Kaikoura/1988</strain>
    </source>
</reference>